<keyword evidence="1" id="KW-0812">Transmembrane</keyword>
<organism evidence="2 3">
    <name type="scientific">Lojkania enalia</name>
    <dbReference type="NCBI Taxonomy" id="147567"/>
    <lineage>
        <taxon>Eukaryota</taxon>
        <taxon>Fungi</taxon>
        <taxon>Dikarya</taxon>
        <taxon>Ascomycota</taxon>
        <taxon>Pezizomycotina</taxon>
        <taxon>Dothideomycetes</taxon>
        <taxon>Pleosporomycetidae</taxon>
        <taxon>Pleosporales</taxon>
        <taxon>Pleosporales incertae sedis</taxon>
        <taxon>Lojkania</taxon>
    </lineage>
</organism>
<proteinExistence type="predicted"/>
<keyword evidence="1" id="KW-0472">Membrane</keyword>
<dbReference type="EMBL" id="ML986688">
    <property type="protein sequence ID" value="KAF2260168.1"/>
    <property type="molecule type" value="Genomic_DNA"/>
</dbReference>
<evidence type="ECO:0000313" key="3">
    <source>
        <dbReference type="Proteomes" id="UP000800093"/>
    </source>
</evidence>
<feature type="transmembrane region" description="Helical" evidence="1">
    <location>
        <begin position="6"/>
        <end position="24"/>
    </location>
</feature>
<keyword evidence="1" id="KW-1133">Transmembrane helix</keyword>
<gene>
    <name evidence="2" type="ORF">CC78DRAFT_536586</name>
</gene>
<evidence type="ECO:0000313" key="2">
    <source>
        <dbReference type="EMBL" id="KAF2260168.1"/>
    </source>
</evidence>
<reference evidence="3" key="1">
    <citation type="journal article" date="2020" name="Stud. Mycol.">
        <title>101 Dothideomycetes genomes: A test case for predicting lifestyles and emergence of pathogens.</title>
        <authorList>
            <person name="Haridas S."/>
            <person name="Albert R."/>
            <person name="Binder M."/>
            <person name="Bloem J."/>
            <person name="LaButti K."/>
            <person name="Salamov A."/>
            <person name="Andreopoulos B."/>
            <person name="Baker S."/>
            <person name="Barry K."/>
            <person name="Bills G."/>
            <person name="Bluhm B."/>
            <person name="Cannon C."/>
            <person name="Castanera R."/>
            <person name="Culley D."/>
            <person name="Daum C."/>
            <person name="Ezra D."/>
            <person name="Gonzalez J."/>
            <person name="Henrissat B."/>
            <person name="Kuo A."/>
            <person name="Liang C."/>
            <person name="Lipzen A."/>
            <person name="Lutzoni F."/>
            <person name="Magnuson J."/>
            <person name="Mondo S."/>
            <person name="Nolan M."/>
            <person name="Ohm R."/>
            <person name="Pangilinan J."/>
            <person name="Park H.-J."/>
            <person name="Ramirez L."/>
            <person name="Alfaro M."/>
            <person name="Sun H."/>
            <person name="Tritt A."/>
            <person name="Yoshinaga Y."/>
            <person name="Zwiers L.-H."/>
            <person name="Turgeon B."/>
            <person name="Goodwin S."/>
            <person name="Spatafora J."/>
            <person name="Crous P."/>
            <person name="Grigoriev I."/>
        </authorList>
    </citation>
    <scope>NUCLEOTIDE SEQUENCE [LARGE SCALE GENOMIC DNA]</scope>
    <source>
        <strain evidence="3">CBS 304.66</strain>
    </source>
</reference>
<dbReference type="AlphaFoldDB" id="A0A9P4K0Z4"/>
<keyword evidence="3" id="KW-1185">Reference proteome</keyword>
<accession>A0A9P4K0Z4</accession>
<sequence length="57" mass="6337">MRQMAGWVGKSVMIGVVWLCSMKMKRVALRKSSRLSFETIAASLGLESIYNGVDSKK</sequence>
<evidence type="ECO:0000256" key="1">
    <source>
        <dbReference type="SAM" id="Phobius"/>
    </source>
</evidence>
<protein>
    <submittedName>
        <fullName evidence="2">Uncharacterized protein</fullName>
    </submittedName>
</protein>
<name>A0A9P4K0Z4_9PLEO</name>
<dbReference type="Proteomes" id="UP000800093">
    <property type="component" value="Unassembled WGS sequence"/>
</dbReference>
<comment type="caution">
    <text evidence="2">The sequence shown here is derived from an EMBL/GenBank/DDBJ whole genome shotgun (WGS) entry which is preliminary data.</text>
</comment>